<dbReference type="SUPFAM" id="SSF53254">
    <property type="entry name" value="Phosphoglycerate mutase-like"/>
    <property type="match status" value="1"/>
</dbReference>
<dbReference type="EMBL" id="BAABIA010000007">
    <property type="protein sequence ID" value="GAA5144535.1"/>
    <property type="molecule type" value="Genomic_DNA"/>
</dbReference>
<dbReference type="InterPro" id="IPR013078">
    <property type="entry name" value="His_Pase_superF_clade-1"/>
</dbReference>
<organism evidence="1 2">
    <name type="scientific">Prosthecobacter algae</name>
    <dbReference type="NCBI Taxonomy" id="1144682"/>
    <lineage>
        <taxon>Bacteria</taxon>
        <taxon>Pseudomonadati</taxon>
        <taxon>Verrucomicrobiota</taxon>
        <taxon>Verrucomicrobiia</taxon>
        <taxon>Verrucomicrobiales</taxon>
        <taxon>Verrucomicrobiaceae</taxon>
        <taxon>Prosthecobacter</taxon>
    </lineage>
</organism>
<reference evidence="2" key="1">
    <citation type="journal article" date="2019" name="Int. J. Syst. Evol. Microbiol.">
        <title>The Global Catalogue of Microorganisms (GCM) 10K type strain sequencing project: providing services to taxonomists for standard genome sequencing and annotation.</title>
        <authorList>
            <consortium name="The Broad Institute Genomics Platform"/>
            <consortium name="The Broad Institute Genome Sequencing Center for Infectious Disease"/>
            <person name="Wu L."/>
            <person name="Ma J."/>
        </authorList>
    </citation>
    <scope>NUCLEOTIDE SEQUENCE [LARGE SCALE GENOMIC DNA]</scope>
    <source>
        <strain evidence="2">JCM 18053</strain>
    </source>
</reference>
<gene>
    <name evidence="1" type="ORF">GCM10023213_34900</name>
</gene>
<dbReference type="Pfam" id="PF00300">
    <property type="entry name" value="His_Phos_1"/>
    <property type="match status" value="1"/>
</dbReference>
<dbReference type="SMART" id="SM00855">
    <property type="entry name" value="PGAM"/>
    <property type="match status" value="1"/>
</dbReference>
<accession>A0ABP9PCU8</accession>
<sequence length="231" mass="25821">MPWNLDRFLALDDGNGALKSHLPNHPTQLYLIRHGEVEERYHQVFGGSRIDMELSSLGQQHGAAVARWLADTPLDALYASPMVRVQQTLAPLAAAKGLQPILVPDLREVDFGDWTGYRWDGIQEHFGVSAFDWLEIIENPGIPNGETAAALAQRVQPALLKILQENPHRRVAIFCHGGIIRVILALLMEQPLKYMAHFNIEYGSLSIVEVQPEKKHAVEIELLNFCPPLAS</sequence>
<keyword evidence="2" id="KW-1185">Reference proteome</keyword>
<dbReference type="InterPro" id="IPR029033">
    <property type="entry name" value="His_PPase_superfam"/>
</dbReference>
<dbReference type="Gene3D" id="3.40.50.1240">
    <property type="entry name" value="Phosphoglycerate mutase-like"/>
    <property type="match status" value="1"/>
</dbReference>
<name>A0ABP9PCU8_9BACT</name>
<evidence type="ECO:0000313" key="1">
    <source>
        <dbReference type="EMBL" id="GAA5144535.1"/>
    </source>
</evidence>
<dbReference type="PANTHER" id="PTHR48100">
    <property type="entry name" value="BROAD-SPECIFICITY PHOSPHATASE YOR283W-RELATED"/>
    <property type="match status" value="1"/>
</dbReference>
<dbReference type="InterPro" id="IPR050275">
    <property type="entry name" value="PGM_Phosphatase"/>
</dbReference>
<evidence type="ECO:0000313" key="2">
    <source>
        <dbReference type="Proteomes" id="UP001499852"/>
    </source>
</evidence>
<dbReference type="PANTHER" id="PTHR48100:SF1">
    <property type="entry name" value="HISTIDINE PHOSPHATASE FAMILY PROTEIN-RELATED"/>
    <property type="match status" value="1"/>
</dbReference>
<dbReference type="RefSeq" id="WP_345737675.1">
    <property type="nucleotide sequence ID" value="NZ_BAABIA010000007.1"/>
</dbReference>
<dbReference type="Proteomes" id="UP001499852">
    <property type="component" value="Unassembled WGS sequence"/>
</dbReference>
<dbReference type="CDD" id="cd07067">
    <property type="entry name" value="HP_PGM_like"/>
    <property type="match status" value="1"/>
</dbReference>
<comment type="caution">
    <text evidence="1">The sequence shown here is derived from an EMBL/GenBank/DDBJ whole genome shotgun (WGS) entry which is preliminary data.</text>
</comment>
<dbReference type="PIRSF" id="PIRSF000709">
    <property type="entry name" value="6PFK_2-Ptase"/>
    <property type="match status" value="1"/>
</dbReference>
<protein>
    <submittedName>
        <fullName evidence="1">Histidine phosphatase family protein</fullName>
    </submittedName>
</protein>
<proteinExistence type="predicted"/>